<protein>
    <submittedName>
        <fullName evidence="1">Uncharacterized protein</fullName>
    </submittedName>
</protein>
<dbReference type="Proteomes" id="UP000242450">
    <property type="component" value="Chromosome 1"/>
</dbReference>
<name>A0A212DH95_CEREH</name>
<evidence type="ECO:0000313" key="2">
    <source>
        <dbReference type="Proteomes" id="UP000242450"/>
    </source>
</evidence>
<evidence type="ECO:0000313" key="1">
    <source>
        <dbReference type="EMBL" id="OWK17646.1"/>
    </source>
</evidence>
<dbReference type="AlphaFoldDB" id="A0A212DH95"/>
<accession>A0A212DH95</accession>
<dbReference type="OrthoDB" id="9395375at2759"/>
<proteinExistence type="predicted"/>
<dbReference type="EMBL" id="MKHE01000001">
    <property type="protein sequence ID" value="OWK17646.1"/>
    <property type="molecule type" value="Genomic_DNA"/>
</dbReference>
<comment type="caution">
    <text evidence="1">The sequence shown here is derived from an EMBL/GenBank/DDBJ whole genome shotgun (WGS) entry which is preliminary data.</text>
</comment>
<keyword evidence="2" id="KW-1185">Reference proteome</keyword>
<organism evidence="1 2">
    <name type="scientific">Cervus elaphus hippelaphus</name>
    <name type="common">European red deer</name>
    <dbReference type="NCBI Taxonomy" id="46360"/>
    <lineage>
        <taxon>Eukaryota</taxon>
        <taxon>Metazoa</taxon>
        <taxon>Chordata</taxon>
        <taxon>Craniata</taxon>
        <taxon>Vertebrata</taxon>
        <taxon>Euteleostomi</taxon>
        <taxon>Mammalia</taxon>
        <taxon>Eutheria</taxon>
        <taxon>Laurasiatheria</taxon>
        <taxon>Artiodactyla</taxon>
        <taxon>Ruminantia</taxon>
        <taxon>Pecora</taxon>
        <taxon>Cervidae</taxon>
        <taxon>Cervinae</taxon>
        <taxon>Cervus</taxon>
    </lineage>
</organism>
<feature type="non-terminal residue" evidence="1">
    <location>
        <position position="110"/>
    </location>
</feature>
<sequence>MGLHLNVAHNIVSRGQVPKGLKELLSPGGFNTNFIHPHLAPQVHERKLLLKKLTRKFSGSTCNLSQCSSLRSAKVPLRSSMCLVASPKEFSTFLPWALTLGLPIMADSEY</sequence>
<gene>
    <name evidence="1" type="ORF">Celaphus_00009167</name>
</gene>
<reference evidence="1 2" key="1">
    <citation type="journal article" date="2018" name="Mol. Genet. Genomics">
        <title>The red deer Cervus elaphus genome CerEla1.0: sequencing, annotating, genes, and chromosomes.</title>
        <authorList>
            <person name="Bana N.A."/>
            <person name="Nyiri A."/>
            <person name="Nagy J."/>
            <person name="Frank K."/>
            <person name="Nagy T."/>
            <person name="Steger V."/>
            <person name="Schiller M."/>
            <person name="Lakatos P."/>
            <person name="Sugar L."/>
            <person name="Horn P."/>
            <person name="Barta E."/>
            <person name="Orosz L."/>
        </authorList>
    </citation>
    <scope>NUCLEOTIDE SEQUENCE [LARGE SCALE GENOMIC DNA]</scope>
    <source>
        <strain evidence="1">Hungarian</strain>
    </source>
</reference>